<comment type="caution">
    <text evidence="19">The sequence shown here is derived from an EMBL/GenBank/DDBJ whole genome shotgun (WGS) entry which is preliminary data.</text>
</comment>
<feature type="transmembrane region" description="Helical" evidence="17">
    <location>
        <begin position="291"/>
        <end position="313"/>
    </location>
</feature>
<evidence type="ECO:0000256" key="11">
    <source>
        <dbReference type="ARBA" id="ARBA00023136"/>
    </source>
</evidence>
<gene>
    <name evidence="19" type="ORF">BDA96_03G409000</name>
</gene>
<evidence type="ECO:0000313" key="19">
    <source>
        <dbReference type="EMBL" id="KAG0540437.1"/>
    </source>
</evidence>
<dbReference type="SUPFAM" id="SSF56112">
    <property type="entry name" value="Protein kinase-like (PK-like)"/>
    <property type="match status" value="1"/>
</dbReference>
<dbReference type="PANTHER" id="PTHR47989">
    <property type="entry name" value="OS01G0750732 PROTEIN"/>
    <property type="match status" value="1"/>
</dbReference>
<dbReference type="InterPro" id="IPR000719">
    <property type="entry name" value="Prot_kinase_dom"/>
</dbReference>
<comment type="catalytic activity">
    <reaction evidence="15">
        <text>L-seryl-[protein] + ATP = O-phospho-L-seryl-[protein] + ADP + H(+)</text>
        <dbReference type="Rhea" id="RHEA:17989"/>
        <dbReference type="Rhea" id="RHEA-COMP:9863"/>
        <dbReference type="Rhea" id="RHEA-COMP:11604"/>
        <dbReference type="ChEBI" id="CHEBI:15378"/>
        <dbReference type="ChEBI" id="CHEBI:29999"/>
        <dbReference type="ChEBI" id="CHEBI:30616"/>
        <dbReference type="ChEBI" id="CHEBI:83421"/>
        <dbReference type="ChEBI" id="CHEBI:456216"/>
        <dbReference type="EC" id="2.7.11.1"/>
    </reaction>
</comment>
<evidence type="ECO:0000256" key="8">
    <source>
        <dbReference type="ARBA" id="ARBA00022777"/>
    </source>
</evidence>
<dbReference type="EMBL" id="CM027682">
    <property type="protein sequence ID" value="KAG0540437.1"/>
    <property type="molecule type" value="Genomic_DNA"/>
</dbReference>
<keyword evidence="4" id="KW-0808">Transferase</keyword>
<proteinExistence type="predicted"/>
<comment type="catalytic activity">
    <reaction evidence="14">
        <text>L-threonyl-[protein] + ATP = O-phospho-L-threonyl-[protein] + ADP + H(+)</text>
        <dbReference type="Rhea" id="RHEA:46608"/>
        <dbReference type="Rhea" id="RHEA-COMP:11060"/>
        <dbReference type="Rhea" id="RHEA-COMP:11605"/>
        <dbReference type="ChEBI" id="CHEBI:15378"/>
        <dbReference type="ChEBI" id="CHEBI:30013"/>
        <dbReference type="ChEBI" id="CHEBI:30616"/>
        <dbReference type="ChEBI" id="CHEBI:61977"/>
        <dbReference type="ChEBI" id="CHEBI:456216"/>
        <dbReference type="EC" id="2.7.11.1"/>
    </reaction>
</comment>
<dbReference type="PROSITE" id="PS00108">
    <property type="entry name" value="PROTEIN_KINASE_ST"/>
    <property type="match status" value="1"/>
</dbReference>
<reference evidence="19" key="1">
    <citation type="journal article" date="2019" name="BMC Genomics">
        <title>A new reference genome for Sorghum bicolor reveals high levels of sequence similarity between sweet and grain genotypes: implications for the genetics of sugar metabolism.</title>
        <authorList>
            <person name="Cooper E.A."/>
            <person name="Brenton Z.W."/>
            <person name="Flinn B.S."/>
            <person name="Jenkins J."/>
            <person name="Shu S."/>
            <person name="Flowers D."/>
            <person name="Luo F."/>
            <person name="Wang Y."/>
            <person name="Xia P."/>
            <person name="Barry K."/>
            <person name="Daum C."/>
            <person name="Lipzen A."/>
            <person name="Yoshinaga Y."/>
            <person name="Schmutz J."/>
            <person name="Saski C."/>
            <person name="Vermerris W."/>
            <person name="Kresovich S."/>
        </authorList>
    </citation>
    <scope>NUCLEOTIDE SEQUENCE</scope>
</reference>
<dbReference type="Gene3D" id="3.30.200.20">
    <property type="entry name" value="Phosphorylase Kinase, domain 1"/>
    <property type="match status" value="1"/>
</dbReference>
<comment type="subcellular location">
    <subcellularLocation>
        <location evidence="1">Membrane</location>
        <topology evidence="1">Single-pass type I membrane protein</topology>
    </subcellularLocation>
</comment>
<dbReference type="GO" id="GO:0016020">
    <property type="term" value="C:membrane"/>
    <property type="evidence" value="ECO:0007669"/>
    <property type="project" value="UniProtKB-SubCell"/>
</dbReference>
<evidence type="ECO:0000256" key="2">
    <source>
        <dbReference type="ARBA" id="ARBA00012513"/>
    </source>
</evidence>
<keyword evidence="8" id="KW-0418">Kinase</keyword>
<name>A0A921RHW4_SORBI</name>
<keyword evidence="11 17" id="KW-0472">Membrane</keyword>
<dbReference type="GO" id="GO:0004674">
    <property type="term" value="F:protein serine/threonine kinase activity"/>
    <property type="evidence" value="ECO:0007669"/>
    <property type="project" value="UniProtKB-KW"/>
</dbReference>
<keyword evidence="7 16" id="KW-0547">Nucleotide-binding</keyword>
<evidence type="ECO:0000259" key="18">
    <source>
        <dbReference type="PROSITE" id="PS50011"/>
    </source>
</evidence>
<evidence type="ECO:0000256" key="5">
    <source>
        <dbReference type="ARBA" id="ARBA00022692"/>
    </source>
</evidence>
<keyword evidence="5 17" id="KW-0812">Transmembrane</keyword>
<dbReference type="CDD" id="cd14066">
    <property type="entry name" value="STKc_IRAK"/>
    <property type="match status" value="1"/>
</dbReference>
<keyword evidence="6" id="KW-0732">Signal</keyword>
<evidence type="ECO:0000256" key="16">
    <source>
        <dbReference type="PROSITE-ProRule" id="PRU10141"/>
    </source>
</evidence>
<organism evidence="19 20">
    <name type="scientific">Sorghum bicolor</name>
    <name type="common">Sorghum</name>
    <name type="synonym">Sorghum vulgare</name>
    <dbReference type="NCBI Taxonomy" id="4558"/>
    <lineage>
        <taxon>Eukaryota</taxon>
        <taxon>Viridiplantae</taxon>
        <taxon>Streptophyta</taxon>
        <taxon>Embryophyta</taxon>
        <taxon>Tracheophyta</taxon>
        <taxon>Spermatophyta</taxon>
        <taxon>Magnoliopsida</taxon>
        <taxon>Liliopsida</taxon>
        <taxon>Poales</taxon>
        <taxon>Poaceae</taxon>
        <taxon>PACMAD clade</taxon>
        <taxon>Panicoideae</taxon>
        <taxon>Andropogonodae</taxon>
        <taxon>Andropogoneae</taxon>
        <taxon>Sorghinae</taxon>
        <taxon>Sorghum</taxon>
    </lineage>
</organism>
<evidence type="ECO:0000256" key="3">
    <source>
        <dbReference type="ARBA" id="ARBA00022527"/>
    </source>
</evidence>
<keyword evidence="13" id="KW-0325">Glycoprotein</keyword>
<dbReference type="AlphaFoldDB" id="A0A921RHW4"/>
<evidence type="ECO:0000256" key="13">
    <source>
        <dbReference type="ARBA" id="ARBA00023180"/>
    </source>
</evidence>
<keyword evidence="12" id="KW-0675">Receptor</keyword>
<evidence type="ECO:0000256" key="17">
    <source>
        <dbReference type="SAM" id="Phobius"/>
    </source>
</evidence>
<evidence type="ECO:0000256" key="7">
    <source>
        <dbReference type="ARBA" id="ARBA00022741"/>
    </source>
</evidence>
<dbReference type="InterPro" id="IPR017441">
    <property type="entry name" value="Protein_kinase_ATP_BS"/>
</dbReference>
<evidence type="ECO:0000256" key="15">
    <source>
        <dbReference type="ARBA" id="ARBA00048679"/>
    </source>
</evidence>
<dbReference type="InterPro" id="IPR011009">
    <property type="entry name" value="Kinase-like_dom_sf"/>
</dbReference>
<evidence type="ECO:0000256" key="1">
    <source>
        <dbReference type="ARBA" id="ARBA00004479"/>
    </source>
</evidence>
<reference evidence="19" key="2">
    <citation type="submission" date="2020-10" db="EMBL/GenBank/DDBJ databases">
        <authorList>
            <person name="Cooper E.A."/>
            <person name="Brenton Z.W."/>
            <person name="Flinn B.S."/>
            <person name="Jenkins J."/>
            <person name="Shu S."/>
            <person name="Flowers D."/>
            <person name="Luo F."/>
            <person name="Wang Y."/>
            <person name="Xia P."/>
            <person name="Barry K."/>
            <person name="Daum C."/>
            <person name="Lipzen A."/>
            <person name="Yoshinaga Y."/>
            <person name="Schmutz J."/>
            <person name="Saski C."/>
            <person name="Vermerris W."/>
            <person name="Kresovich S."/>
        </authorList>
    </citation>
    <scope>NUCLEOTIDE SEQUENCE</scope>
</reference>
<keyword evidence="9 16" id="KW-0067">ATP-binding</keyword>
<evidence type="ECO:0000256" key="12">
    <source>
        <dbReference type="ARBA" id="ARBA00023170"/>
    </source>
</evidence>
<feature type="domain" description="Protein kinase" evidence="18">
    <location>
        <begin position="356"/>
        <end position="625"/>
    </location>
</feature>
<dbReference type="FunFam" id="1.10.510.10:FF:000287">
    <property type="entry name" value="probable LRR receptor-like serine/threonine-protein kinase RKF3"/>
    <property type="match status" value="1"/>
</dbReference>
<evidence type="ECO:0000256" key="9">
    <source>
        <dbReference type="ARBA" id="ARBA00022840"/>
    </source>
</evidence>
<evidence type="ECO:0000256" key="6">
    <source>
        <dbReference type="ARBA" id="ARBA00022729"/>
    </source>
</evidence>
<dbReference type="PROSITE" id="PS00107">
    <property type="entry name" value="PROTEIN_KINASE_ATP"/>
    <property type="match status" value="1"/>
</dbReference>
<keyword evidence="10 17" id="KW-1133">Transmembrane helix</keyword>
<evidence type="ECO:0000313" key="20">
    <source>
        <dbReference type="Proteomes" id="UP000807115"/>
    </source>
</evidence>
<dbReference type="PANTHER" id="PTHR47989:SF63">
    <property type="entry name" value="OS01G0883000 PROTEIN"/>
    <property type="match status" value="1"/>
</dbReference>
<evidence type="ECO:0000256" key="10">
    <source>
        <dbReference type="ARBA" id="ARBA00022989"/>
    </source>
</evidence>
<dbReference type="Proteomes" id="UP000807115">
    <property type="component" value="Chromosome 3"/>
</dbReference>
<dbReference type="InterPro" id="IPR043891">
    <property type="entry name" value="SPARK"/>
</dbReference>
<dbReference type="PROSITE" id="PS50011">
    <property type="entry name" value="PROTEIN_KINASE_DOM"/>
    <property type="match status" value="1"/>
</dbReference>
<feature type="binding site" evidence="16">
    <location>
        <position position="385"/>
    </location>
    <ligand>
        <name>ATP</name>
        <dbReference type="ChEBI" id="CHEBI:30616"/>
    </ligand>
</feature>
<dbReference type="Pfam" id="PF19160">
    <property type="entry name" value="SPARK"/>
    <property type="match status" value="1"/>
</dbReference>
<dbReference type="SMART" id="SM00220">
    <property type="entry name" value="S_TKc"/>
    <property type="match status" value="1"/>
</dbReference>
<dbReference type="Pfam" id="PF00069">
    <property type="entry name" value="Pkinase"/>
    <property type="match status" value="1"/>
</dbReference>
<accession>A0A921RHW4</accession>
<dbReference type="FunFam" id="3.30.200.20:FF:000492">
    <property type="entry name" value="probable receptor-like protein kinase At1g11050"/>
    <property type="match status" value="1"/>
</dbReference>
<sequence length="688" mass="72911">MPSPATRSIRLHPRLKYTHGHLGIAASLELPFRFASGSLPIRSPTGMAAVWKWKPAVLLLLLVMTRPPAAEAGGANATAPCPLDLGYVATLPWDRAPCEPPVANGTACCMTLLSVLGVGLASRLRATGRFRLPSAGASAACLRAFSAALAAPPLSLPASLVPGCFPVQSQFAISPDYCAGVTTAAEYVAVAGNASVAGLNASCGADVASMSLCNRCLAAGIDASARLTAAAGNGSKSQNCFYLTVLYAAGISSSAGPDSPVTAACALGLALSTPSPTTSSPTSSSASHTNIAVAATIPIASLLLVSLVALLVWRNRREHTKGRSIQISEDRRSRPRPNTGSVMFDICELSKATGGFAERNLIGRGGFGVVYRGVLADGTVVAVKKMLEPDVEGGDEEFTNEVEIISLLRHRNLVPLRGCCIADDDPDEGKQMFLVYDYMPKGSLDQYIFEDGQGRRRPALSWAQRRTILLDVARGLEYLHYGVKPGIYHRDIKATNILLDADMRARVADFGLARRSREGQSHLTTRVAGTHGYLSPEYALYGQLTEKSDVYSFGVLVLEVMSGRRALDLSDPSGVVLITDWAWTHAKAGRPGDVLAQALRKEPSTSVAAMERYVLVGILCAHVTVAFRPSMPEALRMLEGDMDVPDLPDRPQPFGQRIAFDEGETNFSASSILSGGGGPLVDFGDMLR</sequence>
<dbReference type="Gene3D" id="1.10.510.10">
    <property type="entry name" value="Transferase(Phosphotransferase) domain 1"/>
    <property type="match status" value="1"/>
</dbReference>
<evidence type="ECO:0000256" key="14">
    <source>
        <dbReference type="ARBA" id="ARBA00047899"/>
    </source>
</evidence>
<dbReference type="GO" id="GO:0005524">
    <property type="term" value="F:ATP binding"/>
    <property type="evidence" value="ECO:0007669"/>
    <property type="project" value="UniProtKB-UniRule"/>
</dbReference>
<dbReference type="EC" id="2.7.11.1" evidence="2"/>
<protein>
    <recommendedName>
        <fullName evidence="2">non-specific serine/threonine protein kinase</fullName>
        <ecNumber evidence="2">2.7.11.1</ecNumber>
    </recommendedName>
</protein>
<keyword evidence="3" id="KW-0723">Serine/threonine-protein kinase</keyword>
<dbReference type="InterPro" id="IPR008271">
    <property type="entry name" value="Ser/Thr_kinase_AS"/>
</dbReference>
<evidence type="ECO:0000256" key="4">
    <source>
        <dbReference type="ARBA" id="ARBA00022679"/>
    </source>
</evidence>